<sequence length="235" mass="27514">FNWYYKPGHQIAKPSCHLVTNFPPKPIFKNQTCSEEITYHCSILEVFTRIEAKTLDFSILDNLKKFRAQLDFADNEASSKLDSHNLGKLFKSLVCELHYLVHYLRLIDFNGKWEMNLLFEEYYTFNQANPEARIDSPALLMANLIWILNSLLGMSDQVKGFILEAIEVNSQVQKLLYLKGCLDKLKCIPNFFLQIYNFLYLETIDKVWLLLNNNFQELYHPRNITTMQGKQAGKN</sequence>
<dbReference type="EMBL" id="LAVV01011442">
    <property type="protein sequence ID" value="KNZ47780.1"/>
    <property type="molecule type" value="Genomic_DNA"/>
</dbReference>
<gene>
    <name evidence="1" type="ORF">VP01_6150g1</name>
</gene>
<proteinExistence type="predicted"/>
<evidence type="ECO:0000313" key="2">
    <source>
        <dbReference type="Proteomes" id="UP000037035"/>
    </source>
</evidence>
<dbReference type="VEuPathDB" id="FungiDB:VP01_6150g1"/>
<reference evidence="1 2" key="1">
    <citation type="submission" date="2015-08" db="EMBL/GenBank/DDBJ databases">
        <title>Next Generation Sequencing and Analysis of the Genome of Puccinia sorghi L Schw, the Causal Agent of Maize Common Rust.</title>
        <authorList>
            <person name="Rochi L."/>
            <person name="Burguener G."/>
            <person name="Darino M."/>
            <person name="Turjanski A."/>
            <person name="Kreff E."/>
            <person name="Dieguez M.J."/>
            <person name="Sacco F."/>
        </authorList>
    </citation>
    <scope>NUCLEOTIDE SEQUENCE [LARGE SCALE GENOMIC DNA]</scope>
    <source>
        <strain evidence="1 2">RO10H11247</strain>
    </source>
</reference>
<dbReference type="OrthoDB" id="2503858at2759"/>
<keyword evidence="2" id="KW-1185">Reference proteome</keyword>
<comment type="caution">
    <text evidence="1">The sequence shown here is derived from an EMBL/GenBank/DDBJ whole genome shotgun (WGS) entry which is preliminary data.</text>
</comment>
<organism evidence="1 2">
    <name type="scientific">Puccinia sorghi</name>
    <dbReference type="NCBI Taxonomy" id="27349"/>
    <lineage>
        <taxon>Eukaryota</taxon>
        <taxon>Fungi</taxon>
        <taxon>Dikarya</taxon>
        <taxon>Basidiomycota</taxon>
        <taxon>Pucciniomycotina</taxon>
        <taxon>Pucciniomycetes</taxon>
        <taxon>Pucciniales</taxon>
        <taxon>Pucciniaceae</taxon>
        <taxon>Puccinia</taxon>
    </lineage>
</organism>
<evidence type="ECO:0000313" key="1">
    <source>
        <dbReference type="EMBL" id="KNZ47780.1"/>
    </source>
</evidence>
<protein>
    <submittedName>
        <fullName evidence="1">Uncharacterized protein</fullName>
    </submittedName>
</protein>
<accession>A0A0L6UIZ8</accession>
<dbReference type="AlphaFoldDB" id="A0A0L6UIZ8"/>
<name>A0A0L6UIZ8_9BASI</name>
<dbReference type="Proteomes" id="UP000037035">
    <property type="component" value="Unassembled WGS sequence"/>
</dbReference>
<feature type="non-terminal residue" evidence="1">
    <location>
        <position position="1"/>
    </location>
</feature>